<protein>
    <submittedName>
        <fullName evidence="2">Uncharacterized protein</fullName>
    </submittedName>
</protein>
<dbReference type="EMBL" id="JAMSHJ010000007">
    <property type="protein sequence ID" value="KAI5384940.1"/>
    <property type="molecule type" value="Genomic_DNA"/>
</dbReference>
<gene>
    <name evidence="2" type="ORF">KIW84_071794</name>
</gene>
<proteinExistence type="predicted"/>
<dbReference type="PANTHER" id="PTHR34456">
    <property type="entry name" value="MITOVIRUS RNA-DEPENDENT RNA POLYMERASE"/>
    <property type="match status" value="1"/>
</dbReference>
<reference evidence="2 3" key="1">
    <citation type="journal article" date="2022" name="Nat. Genet.">
        <title>Improved pea reference genome and pan-genome highlight genomic features and evolutionary characteristics.</title>
        <authorList>
            <person name="Yang T."/>
            <person name="Liu R."/>
            <person name="Luo Y."/>
            <person name="Hu S."/>
            <person name="Wang D."/>
            <person name="Wang C."/>
            <person name="Pandey M.K."/>
            <person name="Ge S."/>
            <person name="Xu Q."/>
            <person name="Li N."/>
            <person name="Li G."/>
            <person name="Huang Y."/>
            <person name="Saxena R.K."/>
            <person name="Ji Y."/>
            <person name="Li M."/>
            <person name="Yan X."/>
            <person name="He Y."/>
            <person name="Liu Y."/>
            <person name="Wang X."/>
            <person name="Xiang C."/>
            <person name="Varshney R.K."/>
            <person name="Ding H."/>
            <person name="Gao S."/>
            <person name="Zong X."/>
        </authorList>
    </citation>
    <scope>NUCLEOTIDE SEQUENCE [LARGE SCALE GENOMIC DNA]</scope>
    <source>
        <strain evidence="2 3">cv. Zhongwan 6</strain>
    </source>
</reference>
<dbReference type="Proteomes" id="UP001058974">
    <property type="component" value="Chromosome 7"/>
</dbReference>
<dbReference type="Gramene" id="Psat07G0179400-T1">
    <property type="protein sequence ID" value="KAI5384940.1"/>
    <property type="gene ID" value="KIW84_071794"/>
</dbReference>
<comment type="caution">
    <text evidence="2">The sequence shown here is derived from an EMBL/GenBank/DDBJ whole genome shotgun (WGS) entry which is preliminary data.</text>
</comment>
<evidence type="ECO:0000256" key="1">
    <source>
        <dbReference type="SAM" id="MobiDB-lite"/>
    </source>
</evidence>
<dbReference type="AlphaFoldDB" id="A0A9D4VLN5"/>
<dbReference type="PANTHER" id="PTHR34456:SF9">
    <property type="entry name" value="MITOVIRUS RNA-DEPENDENT RNA POLYMERASE"/>
    <property type="match status" value="1"/>
</dbReference>
<dbReference type="Gramene" id="PsatMtG0003700-T1">
    <property type="protein sequence ID" value="KAI5382387.1"/>
    <property type="gene ID" value="KIW84_MT0037"/>
</dbReference>
<keyword evidence="3" id="KW-1185">Reference proteome</keyword>
<sequence>METIGLRAGSKRKVLTPRRLTKKSPFRSATRPSPTSEGSNESWPNCLNIEPLYPRVDLSFKSKLLDYQPKDQGNLLDISLLGRSLHCPTIWWCAEKIYPGKRFDKYAILGDDICIADSKVAEVYLSTLKDLGVTISLPKSLVSDVGGAEFAKKFRCKNLTVDLSPLFETWLIPIQYIYVLRLKAIWLKAKLPFELWLGQCCPVDPYLKGRLIWKLQQAFRPKDLVVPPTSTYKSDTFEYLEDMTLLRSWTEAWLKYVRWYYATALSPDVSIEDFFQAPVVTTRSFQRGVRTSLMLRLRLIENCCGETIAEAGLDPKPLTILGSRLGGSEKTKGDADYSIADSEEIKV</sequence>
<accession>A0A9D4VLN5</accession>
<evidence type="ECO:0000313" key="3">
    <source>
        <dbReference type="Proteomes" id="UP001058974"/>
    </source>
</evidence>
<feature type="region of interest" description="Disordered" evidence="1">
    <location>
        <begin position="1"/>
        <end position="42"/>
    </location>
</feature>
<feature type="compositionally biased region" description="Basic residues" evidence="1">
    <location>
        <begin position="9"/>
        <end position="25"/>
    </location>
</feature>
<organism evidence="2 3">
    <name type="scientific">Pisum sativum</name>
    <name type="common">Garden pea</name>
    <name type="synonym">Lathyrus oleraceus</name>
    <dbReference type="NCBI Taxonomy" id="3888"/>
    <lineage>
        <taxon>Eukaryota</taxon>
        <taxon>Viridiplantae</taxon>
        <taxon>Streptophyta</taxon>
        <taxon>Embryophyta</taxon>
        <taxon>Tracheophyta</taxon>
        <taxon>Spermatophyta</taxon>
        <taxon>Magnoliopsida</taxon>
        <taxon>eudicotyledons</taxon>
        <taxon>Gunneridae</taxon>
        <taxon>Pentapetalae</taxon>
        <taxon>rosids</taxon>
        <taxon>fabids</taxon>
        <taxon>Fabales</taxon>
        <taxon>Fabaceae</taxon>
        <taxon>Papilionoideae</taxon>
        <taxon>50 kb inversion clade</taxon>
        <taxon>NPAAA clade</taxon>
        <taxon>Hologalegina</taxon>
        <taxon>IRL clade</taxon>
        <taxon>Fabeae</taxon>
        <taxon>Lathyrus</taxon>
    </lineage>
</organism>
<evidence type="ECO:0000313" key="2">
    <source>
        <dbReference type="EMBL" id="KAI5384940.1"/>
    </source>
</evidence>
<dbReference type="InterPro" id="IPR008686">
    <property type="entry name" value="RNA_pol_mitovir"/>
</dbReference>
<name>A0A9D4VLN5_PEA</name>
<dbReference type="Pfam" id="PF05919">
    <property type="entry name" value="Mitovir_RNA_pol"/>
    <property type="match status" value="1"/>
</dbReference>
<feature type="compositionally biased region" description="Polar residues" evidence="1">
    <location>
        <begin position="30"/>
        <end position="42"/>
    </location>
</feature>